<dbReference type="GeneID" id="97278071"/>
<dbReference type="RefSeq" id="WP_074211769.1">
    <property type="nucleotide sequence ID" value="NZ_BJOI01000069.1"/>
</dbReference>
<feature type="transmembrane region" description="Helical" evidence="1">
    <location>
        <begin position="111"/>
        <end position="133"/>
    </location>
</feature>
<feature type="transmembrane region" description="Helical" evidence="1">
    <location>
        <begin position="60"/>
        <end position="78"/>
    </location>
</feature>
<keyword evidence="1" id="KW-0472">Membrane</keyword>
<sequence length="138" mass="15101">MDATKVVGIIGAIAVWVLLWKALPVLFERVGMVVVRFLPRRGKQHEQETVRRGLSVSREGILRSAALIVVGMIIYMPTHVRLGGNSMTDFAYRFVWELGGSRDGWHAIEPAMNILIGQVVVVIVIAVLLAATAPSKNG</sequence>
<accession>A0A1N6EN36</accession>
<organism evidence="2 3">
    <name type="scientific">Vreelandella aquamarina</name>
    <dbReference type="NCBI Taxonomy" id="77097"/>
    <lineage>
        <taxon>Bacteria</taxon>
        <taxon>Pseudomonadati</taxon>
        <taxon>Pseudomonadota</taxon>
        <taxon>Gammaproteobacteria</taxon>
        <taxon>Oceanospirillales</taxon>
        <taxon>Halomonadaceae</taxon>
        <taxon>Vreelandella</taxon>
    </lineage>
</organism>
<feature type="transmembrane region" description="Helical" evidence="1">
    <location>
        <begin position="6"/>
        <end position="27"/>
    </location>
</feature>
<reference evidence="2 3" key="1">
    <citation type="submission" date="2016-11" db="EMBL/GenBank/DDBJ databases">
        <authorList>
            <person name="Jaros S."/>
            <person name="Januszkiewicz K."/>
            <person name="Wedrychowicz H."/>
        </authorList>
    </citation>
    <scope>NUCLEOTIDE SEQUENCE [LARGE SCALE GENOMIC DNA]</scope>
    <source>
        <strain evidence="2 3">ACAM 239</strain>
    </source>
</reference>
<keyword evidence="1" id="KW-0812">Transmembrane</keyword>
<keyword evidence="1" id="KW-1133">Transmembrane helix</keyword>
<name>A0A1N6EN36_9GAMM</name>
<protein>
    <submittedName>
        <fullName evidence="2">Uncharacterized protein</fullName>
    </submittedName>
</protein>
<evidence type="ECO:0000256" key="1">
    <source>
        <dbReference type="SAM" id="Phobius"/>
    </source>
</evidence>
<evidence type="ECO:0000313" key="2">
    <source>
        <dbReference type="EMBL" id="SIN88124.1"/>
    </source>
</evidence>
<dbReference type="Proteomes" id="UP000185024">
    <property type="component" value="Unassembled WGS sequence"/>
</dbReference>
<proteinExistence type="predicted"/>
<dbReference type="AlphaFoldDB" id="A0A1N6EN36"/>
<evidence type="ECO:0000313" key="3">
    <source>
        <dbReference type="Proteomes" id="UP000185024"/>
    </source>
</evidence>
<dbReference type="EMBL" id="FSQX01000002">
    <property type="protein sequence ID" value="SIN88124.1"/>
    <property type="molecule type" value="Genomic_DNA"/>
</dbReference>
<gene>
    <name evidence="2" type="ORF">SAMN05878438_3796</name>
</gene>